<accession>A0A662Z3E3</accession>
<evidence type="ECO:0000256" key="4">
    <source>
        <dbReference type="ARBA" id="ARBA00022801"/>
    </source>
</evidence>
<name>A0A662Z3E3_9STAP</name>
<dbReference type="HAMAP" id="MF_00337">
    <property type="entry name" value="Exonuc_7_S"/>
    <property type="match status" value="1"/>
</dbReference>
<evidence type="ECO:0000256" key="2">
    <source>
        <dbReference type="ARBA" id="ARBA00022490"/>
    </source>
</evidence>
<evidence type="ECO:0000313" key="9">
    <source>
        <dbReference type="Proteomes" id="UP000243605"/>
    </source>
</evidence>
<dbReference type="GO" id="GO:0008855">
    <property type="term" value="F:exodeoxyribonuclease VII activity"/>
    <property type="evidence" value="ECO:0007669"/>
    <property type="project" value="UniProtKB-UniRule"/>
</dbReference>
<dbReference type="GO" id="GO:0006308">
    <property type="term" value="P:DNA catabolic process"/>
    <property type="evidence" value="ECO:0007669"/>
    <property type="project" value="UniProtKB-UniRule"/>
</dbReference>
<dbReference type="RefSeq" id="WP_091473419.1">
    <property type="nucleotide sequence ID" value="NZ_FOIT01000001.1"/>
</dbReference>
<keyword evidence="9" id="KW-1185">Reference proteome</keyword>
<dbReference type="PIRSF" id="PIRSF006488">
    <property type="entry name" value="Exonuc_VII_S"/>
    <property type="match status" value="1"/>
</dbReference>
<reference evidence="7" key="3">
    <citation type="submission" date="2021-09" db="EMBL/GenBank/DDBJ databases">
        <authorList>
            <person name="Gilroy R."/>
        </authorList>
    </citation>
    <scope>NUCLEOTIDE SEQUENCE</scope>
    <source>
        <strain evidence="7">6019</strain>
    </source>
</reference>
<evidence type="ECO:0000256" key="5">
    <source>
        <dbReference type="ARBA" id="ARBA00022839"/>
    </source>
</evidence>
<dbReference type="OrthoDB" id="9798666at2"/>
<dbReference type="InterPro" id="IPR003761">
    <property type="entry name" value="Exonuc_VII_S"/>
</dbReference>
<dbReference type="SUPFAM" id="SSF116842">
    <property type="entry name" value="XseB-like"/>
    <property type="match status" value="1"/>
</dbReference>
<keyword evidence="4 6" id="KW-0378">Hydrolase</keyword>
<dbReference type="NCBIfam" id="TIGR01280">
    <property type="entry name" value="xseB"/>
    <property type="match status" value="1"/>
</dbReference>
<evidence type="ECO:0000256" key="3">
    <source>
        <dbReference type="ARBA" id="ARBA00022722"/>
    </source>
</evidence>
<evidence type="ECO:0000256" key="1">
    <source>
        <dbReference type="ARBA" id="ARBA00009998"/>
    </source>
</evidence>
<comment type="subunit">
    <text evidence="6">Heterooligomer composed of large and small subunits.</text>
</comment>
<reference evidence="7" key="2">
    <citation type="journal article" date="2021" name="PeerJ">
        <title>Extensive microbial diversity within the chicken gut microbiome revealed by metagenomics and culture.</title>
        <authorList>
            <person name="Gilroy R."/>
            <person name="Ravi A."/>
            <person name="Getino M."/>
            <person name="Pursley I."/>
            <person name="Horton D.L."/>
            <person name="Alikhan N.F."/>
            <person name="Baker D."/>
            <person name="Gharbi K."/>
            <person name="Hall N."/>
            <person name="Watson M."/>
            <person name="Adriaenssens E.M."/>
            <person name="Foster-Nyarko E."/>
            <person name="Jarju S."/>
            <person name="Secka A."/>
            <person name="Antonio M."/>
            <person name="Oren A."/>
            <person name="Chaudhuri R.R."/>
            <person name="La Ragione R."/>
            <person name="Hildebrand F."/>
            <person name="Pallen M.J."/>
        </authorList>
    </citation>
    <scope>NUCLEOTIDE SEQUENCE</scope>
    <source>
        <strain evidence="7">6019</strain>
    </source>
</reference>
<comment type="function">
    <text evidence="6">Bidirectionally degrades single-stranded DNA into large acid-insoluble oligonucleotides, which are then degraded further into small acid-soluble oligonucleotides.</text>
</comment>
<organism evidence="8 9">
    <name type="scientific">Aliicoccus persicus</name>
    <dbReference type="NCBI Taxonomy" id="930138"/>
    <lineage>
        <taxon>Bacteria</taxon>
        <taxon>Bacillati</taxon>
        <taxon>Bacillota</taxon>
        <taxon>Bacilli</taxon>
        <taxon>Bacillales</taxon>
        <taxon>Staphylococcaceae</taxon>
        <taxon>Aliicoccus</taxon>
    </lineage>
</organism>
<evidence type="ECO:0000313" key="8">
    <source>
        <dbReference type="EMBL" id="SEV84270.1"/>
    </source>
</evidence>
<dbReference type="InterPro" id="IPR037004">
    <property type="entry name" value="Exonuc_VII_ssu_sf"/>
</dbReference>
<keyword evidence="3 6" id="KW-0540">Nuclease</keyword>
<evidence type="ECO:0000313" key="7">
    <source>
        <dbReference type="EMBL" id="HJE18749.1"/>
    </source>
</evidence>
<dbReference type="EMBL" id="FOIT01000001">
    <property type="protein sequence ID" value="SEV84270.1"/>
    <property type="molecule type" value="Genomic_DNA"/>
</dbReference>
<dbReference type="Proteomes" id="UP000763505">
    <property type="component" value="Unassembled WGS sequence"/>
</dbReference>
<evidence type="ECO:0000256" key="6">
    <source>
        <dbReference type="HAMAP-Rule" id="MF_00337"/>
    </source>
</evidence>
<dbReference type="PANTHER" id="PTHR34137">
    <property type="entry name" value="EXODEOXYRIBONUCLEASE 7 SMALL SUBUNIT"/>
    <property type="match status" value="1"/>
</dbReference>
<dbReference type="EMBL" id="DYYI01000003">
    <property type="protein sequence ID" value="HJE18749.1"/>
    <property type="molecule type" value="Genomic_DNA"/>
</dbReference>
<comment type="similarity">
    <text evidence="1 6">Belongs to the XseB family.</text>
</comment>
<dbReference type="EC" id="3.1.11.6" evidence="6"/>
<comment type="subcellular location">
    <subcellularLocation>
        <location evidence="6">Cytoplasm</location>
    </subcellularLocation>
</comment>
<proteinExistence type="inferred from homology"/>
<gene>
    <name evidence="6 7" type="primary">xseB</name>
    <name evidence="7" type="ORF">K8V35_00155</name>
    <name evidence="8" type="ORF">SAMN05192557_0411</name>
</gene>
<keyword evidence="2 6" id="KW-0963">Cytoplasm</keyword>
<dbReference type="Gene3D" id="1.10.287.1040">
    <property type="entry name" value="Exonuclease VII, small subunit"/>
    <property type="match status" value="1"/>
</dbReference>
<dbReference type="GO" id="GO:0005829">
    <property type="term" value="C:cytosol"/>
    <property type="evidence" value="ECO:0007669"/>
    <property type="project" value="TreeGrafter"/>
</dbReference>
<dbReference type="GO" id="GO:0009318">
    <property type="term" value="C:exodeoxyribonuclease VII complex"/>
    <property type="evidence" value="ECO:0007669"/>
    <property type="project" value="UniProtKB-UniRule"/>
</dbReference>
<dbReference type="AlphaFoldDB" id="A0A662Z3E3"/>
<keyword evidence="5 6" id="KW-0269">Exonuclease</keyword>
<dbReference type="Pfam" id="PF02609">
    <property type="entry name" value="Exonuc_VII_S"/>
    <property type="match status" value="1"/>
</dbReference>
<comment type="catalytic activity">
    <reaction evidence="6">
        <text>Exonucleolytic cleavage in either 5'- to 3'- or 3'- to 5'-direction to yield nucleoside 5'-phosphates.</text>
        <dbReference type="EC" id="3.1.11.6"/>
    </reaction>
</comment>
<reference evidence="8 9" key="1">
    <citation type="submission" date="2016-10" db="EMBL/GenBank/DDBJ databases">
        <authorList>
            <person name="Varghese N."/>
            <person name="Submissions S."/>
        </authorList>
    </citation>
    <scope>NUCLEOTIDE SEQUENCE [LARGE SCALE GENOMIC DNA]</scope>
    <source>
        <strain evidence="8 9">IBRC-M10081</strain>
    </source>
</reference>
<dbReference type="PANTHER" id="PTHR34137:SF1">
    <property type="entry name" value="EXODEOXYRIBONUCLEASE 7 SMALL SUBUNIT"/>
    <property type="match status" value="1"/>
</dbReference>
<dbReference type="Proteomes" id="UP000243605">
    <property type="component" value="Unassembled WGS sequence"/>
</dbReference>
<protein>
    <recommendedName>
        <fullName evidence="6">Exodeoxyribonuclease 7 small subunit</fullName>
        <ecNumber evidence="6">3.1.11.6</ecNumber>
    </recommendedName>
    <alternativeName>
        <fullName evidence="6">Exodeoxyribonuclease VII small subunit</fullName>
        <shortName evidence="6">Exonuclease VII small subunit</shortName>
    </alternativeName>
</protein>
<sequence length="70" mass="8064">MTKEKTFEEKIKTLEEIVVELDKDDVTLEKSLELYQQGVQLAKDCGLILKNAEMKVEELHHLGEDESSDE</sequence>